<keyword evidence="4" id="KW-0677">Repeat</keyword>
<keyword evidence="12" id="KW-0812">Transmembrane</keyword>
<dbReference type="AlphaFoldDB" id="A0A2I1KRD1"/>
<dbReference type="EC" id="2.7.11.1" evidence="1"/>
<evidence type="ECO:0000256" key="3">
    <source>
        <dbReference type="ARBA" id="ARBA00022679"/>
    </source>
</evidence>
<dbReference type="SUPFAM" id="SSF56112">
    <property type="entry name" value="Protein kinase-like (PK-like)"/>
    <property type="match status" value="1"/>
</dbReference>
<feature type="region of interest" description="Disordered" evidence="11">
    <location>
        <begin position="308"/>
        <end position="333"/>
    </location>
</feature>
<keyword evidence="5 10" id="KW-0547">Nucleotide-binding</keyword>
<feature type="domain" description="PASTA" evidence="14">
    <location>
        <begin position="580"/>
        <end position="643"/>
    </location>
</feature>
<dbReference type="FunFam" id="1.10.510.10:FF:000021">
    <property type="entry name" value="Serine/threonine protein kinase"/>
    <property type="match status" value="1"/>
</dbReference>
<dbReference type="FunFam" id="3.30.200.20:FF:000035">
    <property type="entry name" value="Serine/threonine protein kinase Stk1"/>
    <property type="match status" value="1"/>
</dbReference>
<keyword evidence="3" id="KW-0808">Transferase</keyword>
<feature type="domain" description="PASTA" evidence="14">
    <location>
        <begin position="376"/>
        <end position="443"/>
    </location>
</feature>
<keyword evidence="12" id="KW-1133">Transmembrane helix</keyword>
<feature type="binding site" evidence="10">
    <location>
        <position position="42"/>
    </location>
    <ligand>
        <name>ATP</name>
        <dbReference type="ChEBI" id="CHEBI:30616"/>
    </ligand>
</feature>
<gene>
    <name evidence="15" type="ORF">CYJ26_08915</name>
</gene>
<dbReference type="NCBIfam" id="NF033483">
    <property type="entry name" value="PknB_PASTA_kin"/>
    <property type="match status" value="1"/>
</dbReference>
<dbReference type="PROSITE" id="PS00108">
    <property type="entry name" value="PROTEIN_KINASE_ST"/>
    <property type="match status" value="1"/>
</dbReference>
<accession>A0A2I1KRD1</accession>
<evidence type="ECO:0000259" key="13">
    <source>
        <dbReference type="PROSITE" id="PS50011"/>
    </source>
</evidence>
<dbReference type="InterPro" id="IPR005543">
    <property type="entry name" value="PASTA_dom"/>
</dbReference>
<dbReference type="GO" id="GO:0004674">
    <property type="term" value="F:protein serine/threonine kinase activity"/>
    <property type="evidence" value="ECO:0007669"/>
    <property type="project" value="UniProtKB-KW"/>
</dbReference>
<dbReference type="CDD" id="cd06577">
    <property type="entry name" value="PASTA_pknB"/>
    <property type="match status" value="4"/>
</dbReference>
<evidence type="ECO:0000256" key="1">
    <source>
        <dbReference type="ARBA" id="ARBA00012513"/>
    </source>
</evidence>
<evidence type="ECO:0000313" key="15">
    <source>
        <dbReference type="EMBL" id="PKY98180.1"/>
    </source>
</evidence>
<dbReference type="RefSeq" id="WP_101638295.1">
    <property type="nucleotide sequence ID" value="NZ_PKHA01000010.1"/>
</dbReference>
<dbReference type="Gene3D" id="3.30.10.20">
    <property type="match status" value="4"/>
</dbReference>
<dbReference type="PANTHER" id="PTHR43289">
    <property type="entry name" value="MITOGEN-ACTIVATED PROTEIN KINASE KINASE KINASE 20-RELATED"/>
    <property type="match status" value="1"/>
</dbReference>
<dbReference type="Pfam" id="PF00069">
    <property type="entry name" value="Pkinase"/>
    <property type="match status" value="1"/>
</dbReference>
<feature type="compositionally biased region" description="Low complexity" evidence="11">
    <location>
        <begin position="308"/>
        <end position="324"/>
    </location>
</feature>
<dbReference type="Gene3D" id="1.10.510.10">
    <property type="entry name" value="Transferase(Phosphotransferase) domain 1"/>
    <property type="match status" value="1"/>
</dbReference>
<dbReference type="EMBL" id="PKHA01000010">
    <property type="protein sequence ID" value="PKY98180.1"/>
    <property type="molecule type" value="Genomic_DNA"/>
</dbReference>
<dbReference type="Proteomes" id="UP000234778">
    <property type="component" value="Unassembled WGS sequence"/>
</dbReference>
<feature type="transmembrane region" description="Helical" evidence="12">
    <location>
        <begin position="339"/>
        <end position="364"/>
    </location>
</feature>
<dbReference type="PROSITE" id="PS51178">
    <property type="entry name" value="PASTA"/>
    <property type="match status" value="4"/>
</dbReference>
<feature type="domain" description="PASTA" evidence="14">
    <location>
        <begin position="444"/>
        <end position="511"/>
    </location>
</feature>
<dbReference type="GO" id="GO:0045717">
    <property type="term" value="P:negative regulation of fatty acid biosynthetic process"/>
    <property type="evidence" value="ECO:0007669"/>
    <property type="project" value="UniProtKB-ARBA"/>
</dbReference>
<evidence type="ECO:0000313" key="16">
    <source>
        <dbReference type="Proteomes" id="UP000234778"/>
    </source>
</evidence>
<dbReference type="PROSITE" id="PS00107">
    <property type="entry name" value="PROTEIN_KINASE_ATP"/>
    <property type="match status" value="1"/>
</dbReference>
<dbReference type="InterPro" id="IPR017441">
    <property type="entry name" value="Protein_kinase_ATP_BS"/>
</dbReference>
<evidence type="ECO:0000256" key="12">
    <source>
        <dbReference type="SAM" id="Phobius"/>
    </source>
</evidence>
<organism evidence="15 16">
    <name type="scientific">Actinomyces urogenitalis</name>
    <dbReference type="NCBI Taxonomy" id="103621"/>
    <lineage>
        <taxon>Bacteria</taxon>
        <taxon>Bacillati</taxon>
        <taxon>Actinomycetota</taxon>
        <taxon>Actinomycetes</taxon>
        <taxon>Actinomycetales</taxon>
        <taxon>Actinomycetaceae</taxon>
        <taxon>Actinomyces</taxon>
    </lineage>
</organism>
<keyword evidence="6 15" id="KW-0418">Kinase</keyword>
<evidence type="ECO:0000256" key="4">
    <source>
        <dbReference type="ARBA" id="ARBA00022737"/>
    </source>
</evidence>
<feature type="domain" description="Protein kinase" evidence="13">
    <location>
        <begin position="13"/>
        <end position="281"/>
    </location>
</feature>
<reference evidence="15 16" key="1">
    <citation type="submission" date="2017-12" db="EMBL/GenBank/DDBJ databases">
        <title>Phylogenetic diversity of female urinary microbiome.</title>
        <authorList>
            <person name="Thomas-White K."/>
            <person name="Wolfe A.J."/>
        </authorList>
    </citation>
    <scope>NUCLEOTIDE SEQUENCE [LARGE SCALE GENOMIC DNA]</scope>
    <source>
        <strain evidence="15 16">UMB0319</strain>
    </source>
</reference>
<keyword evidence="2 15" id="KW-0723">Serine/threonine-protein kinase</keyword>
<feature type="domain" description="PASTA" evidence="14">
    <location>
        <begin position="512"/>
        <end position="578"/>
    </location>
</feature>
<evidence type="ECO:0000256" key="8">
    <source>
        <dbReference type="ARBA" id="ARBA00047899"/>
    </source>
</evidence>
<evidence type="ECO:0000256" key="7">
    <source>
        <dbReference type="ARBA" id="ARBA00022840"/>
    </source>
</evidence>
<protein>
    <recommendedName>
        <fullName evidence="1">non-specific serine/threonine protein kinase</fullName>
        <ecNumber evidence="1">2.7.11.1</ecNumber>
    </recommendedName>
</protein>
<dbReference type="SMART" id="SM00220">
    <property type="entry name" value="S_TKc"/>
    <property type="match status" value="1"/>
</dbReference>
<keyword evidence="12" id="KW-0472">Membrane</keyword>
<evidence type="ECO:0000256" key="11">
    <source>
        <dbReference type="SAM" id="MobiDB-lite"/>
    </source>
</evidence>
<comment type="catalytic activity">
    <reaction evidence="9">
        <text>L-seryl-[protein] + ATP = O-phospho-L-seryl-[protein] + ADP + H(+)</text>
        <dbReference type="Rhea" id="RHEA:17989"/>
        <dbReference type="Rhea" id="RHEA-COMP:9863"/>
        <dbReference type="Rhea" id="RHEA-COMP:11604"/>
        <dbReference type="ChEBI" id="CHEBI:15378"/>
        <dbReference type="ChEBI" id="CHEBI:29999"/>
        <dbReference type="ChEBI" id="CHEBI:30616"/>
        <dbReference type="ChEBI" id="CHEBI:83421"/>
        <dbReference type="ChEBI" id="CHEBI:456216"/>
        <dbReference type="EC" id="2.7.11.1"/>
    </reaction>
</comment>
<dbReference type="PANTHER" id="PTHR43289:SF6">
    <property type="entry name" value="SERINE_THREONINE-PROTEIN KINASE NEKL-3"/>
    <property type="match status" value="1"/>
</dbReference>
<dbReference type="InterPro" id="IPR000719">
    <property type="entry name" value="Prot_kinase_dom"/>
</dbReference>
<evidence type="ECO:0000256" key="5">
    <source>
        <dbReference type="ARBA" id="ARBA00022741"/>
    </source>
</evidence>
<evidence type="ECO:0000256" key="2">
    <source>
        <dbReference type="ARBA" id="ARBA00022527"/>
    </source>
</evidence>
<proteinExistence type="predicted"/>
<comment type="caution">
    <text evidence="15">The sequence shown here is derived from an EMBL/GenBank/DDBJ whole genome shotgun (WGS) entry which is preliminary data.</text>
</comment>
<feature type="compositionally biased region" description="Polar residues" evidence="11">
    <location>
        <begin position="637"/>
        <end position="653"/>
    </location>
</feature>
<comment type="catalytic activity">
    <reaction evidence="8">
        <text>L-threonyl-[protein] + ATP = O-phospho-L-threonyl-[protein] + ADP + H(+)</text>
        <dbReference type="Rhea" id="RHEA:46608"/>
        <dbReference type="Rhea" id="RHEA-COMP:11060"/>
        <dbReference type="Rhea" id="RHEA-COMP:11605"/>
        <dbReference type="ChEBI" id="CHEBI:15378"/>
        <dbReference type="ChEBI" id="CHEBI:30013"/>
        <dbReference type="ChEBI" id="CHEBI:30616"/>
        <dbReference type="ChEBI" id="CHEBI:61977"/>
        <dbReference type="ChEBI" id="CHEBI:456216"/>
        <dbReference type="EC" id="2.7.11.1"/>
    </reaction>
</comment>
<dbReference type="SMART" id="SM00740">
    <property type="entry name" value="PASTA"/>
    <property type="match status" value="4"/>
</dbReference>
<sequence>MTGQFPQVLAGRYEIRELIGRGGMAEVHLGYDKRLSRIIAIKLLRSDIAGDSTFQARFRREAQSAAALNHPAIVAVYDSGEEELTAPDGSVHSVPYIVMEYVEGHTVRELLGEGEAVPISEAVEIVTGVLDALEYSHRAGIVHRDIKPGNIMLTSTGAVKVMDFGIARAIEDSTATVTQTHAVVGTAQYLSPEQARGEIVDARSDLYSTGCLLYELLTGVPPFTGDSAVAIAYQHVREVPRPPSSIAADIPESLDRVVLKALAKNRDDRYQDAAHMRADLLAAARGLPVSAPTTDTWNQSTTVLDSVPAPATTTIPAAPAPLDLPGEEEDEEPRTRRPWWIWLLIVLMIVGLGTVIGLAASGYFSGSDPDPSATATATSAPVPDVKNMTEAEAKRAIEDAGLVYRRGDDVASDNIGEGLAVSSDPGAGTSAVLGAQVTVHFSSGSAMVDVPDVSGKTQDEAKQALEEAGLKVGNVTTEDSGTVDKDNVIRTDPVAGTSVSRGETIDLVLSTGQTAVPDGLVGLTQEQARSAVQEAGLAVGNVTQEESTDYAAGQVIRTDPGTGVSVQRGSEVALVVSSGAPTTATVPSNILGMTGSQAVAALQSAGFTSITIQGPDDGVVTSVSPNPGSVLGKDTAITVTTSSDSRATGRPSS</sequence>
<feature type="region of interest" description="Disordered" evidence="11">
    <location>
        <begin position="622"/>
        <end position="653"/>
    </location>
</feature>
<dbReference type="InterPro" id="IPR008271">
    <property type="entry name" value="Ser/Thr_kinase_AS"/>
</dbReference>
<evidence type="ECO:0000256" key="6">
    <source>
        <dbReference type="ARBA" id="ARBA00022777"/>
    </source>
</evidence>
<evidence type="ECO:0000256" key="10">
    <source>
        <dbReference type="PROSITE-ProRule" id="PRU10141"/>
    </source>
</evidence>
<evidence type="ECO:0000259" key="14">
    <source>
        <dbReference type="PROSITE" id="PS51178"/>
    </source>
</evidence>
<keyword evidence="7 10" id="KW-0067">ATP-binding</keyword>
<dbReference type="Gene3D" id="3.30.200.20">
    <property type="entry name" value="Phosphorylase Kinase, domain 1"/>
    <property type="match status" value="1"/>
</dbReference>
<dbReference type="Pfam" id="PF03793">
    <property type="entry name" value="PASTA"/>
    <property type="match status" value="4"/>
</dbReference>
<dbReference type="GO" id="GO:0005524">
    <property type="term" value="F:ATP binding"/>
    <property type="evidence" value="ECO:0007669"/>
    <property type="project" value="UniProtKB-UniRule"/>
</dbReference>
<name>A0A2I1KRD1_9ACTO</name>
<evidence type="ECO:0000256" key="9">
    <source>
        <dbReference type="ARBA" id="ARBA00048679"/>
    </source>
</evidence>
<dbReference type="InterPro" id="IPR011009">
    <property type="entry name" value="Kinase-like_dom_sf"/>
</dbReference>
<dbReference type="CDD" id="cd14014">
    <property type="entry name" value="STKc_PknB_like"/>
    <property type="match status" value="1"/>
</dbReference>
<dbReference type="GeneID" id="81709054"/>
<dbReference type="PROSITE" id="PS50011">
    <property type="entry name" value="PROTEIN_KINASE_DOM"/>
    <property type="match status" value="1"/>
</dbReference>